<dbReference type="STRING" id="1447883.A0A2B7YGB1"/>
<feature type="region of interest" description="Disordered" evidence="1">
    <location>
        <begin position="312"/>
        <end position="381"/>
    </location>
</feature>
<feature type="compositionally biased region" description="Polar residues" evidence="1">
    <location>
        <begin position="328"/>
        <end position="343"/>
    </location>
</feature>
<name>A0A2B7YGB1_POLH7</name>
<evidence type="ECO:0000256" key="1">
    <source>
        <dbReference type="SAM" id="MobiDB-lite"/>
    </source>
</evidence>
<dbReference type="Proteomes" id="UP000224634">
    <property type="component" value="Unassembled WGS sequence"/>
</dbReference>
<keyword evidence="3" id="KW-1185">Reference proteome</keyword>
<accession>A0A2B7YGB1</accession>
<dbReference type="EMBL" id="PDNA01000043">
    <property type="protein sequence ID" value="PGH20073.1"/>
    <property type="molecule type" value="Genomic_DNA"/>
</dbReference>
<comment type="caution">
    <text evidence="2">The sequence shown here is derived from an EMBL/GenBank/DDBJ whole genome shotgun (WGS) entry which is preliminary data.</text>
</comment>
<protein>
    <submittedName>
        <fullName evidence="2">Uncharacterized protein</fullName>
    </submittedName>
</protein>
<dbReference type="AlphaFoldDB" id="A0A2B7YGB1"/>
<feature type="compositionally biased region" description="Polar residues" evidence="1">
    <location>
        <begin position="38"/>
        <end position="53"/>
    </location>
</feature>
<evidence type="ECO:0000313" key="3">
    <source>
        <dbReference type="Proteomes" id="UP000224634"/>
    </source>
</evidence>
<sequence>MTYAESPMPGAFILDSPVPPKLDLAGARSQFYRPPQTPSAASSLCRSVGSNNHGSRKRARYGYDGGDSSTAMRDERISWANPAASSLSDVASPAPLVNTDYRFAGGLDASTAASIASFEKREYDGNTPEEDYRPTRYRDSRVLMMDSPASQSLVMHQTAGRKRSRRDSLFENIDDTHAKNDSPGWGKTVINMACKVWDFCWSGPFSGFYAGGGQGYQIQQSDPPPSRVDASWQAVHEKDDAFTAVRCQETPVPGRFSLNDGGEYSHHGNRDELRGNWVLVPNEADSRESSPLHNSRKVPRRSAPIHVTPRRTTVGRTARRQSIVPARPTSSHRPFTPNNQISYGSPKVDSPVRGPESPVSQEAQRIAAKVRRREREEDASIRRLNQQLKAMIKEGKQALGTKVEVDDEMEDWD</sequence>
<organism evidence="2 3">
    <name type="scientific">Polytolypa hystricis (strain UAMH7299)</name>
    <dbReference type="NCBI Taxonomy" id="1447883"/>
    <lineage>
        <taxon>Eukaryota</taxon>
        <taxon>Fungi</taxon>
        <taxon>Dikarya</taxon>
        <taxon>Ascomycota</taxon>
        <taxon>Pezizomycotina</taxon>
        <taxon>Eurotiomycetes</taxon>
        <taxon>Eurotiomycetidae</taxon>
        <taxon>Onygenales</taxon>
        <taxon>Onygenales incertae sedis</taxon>
        <taxon>Polytolypa</taxon>
    </lineage>
</organism>
<gene>
    <name evidence="2" type="ORF">AJ80_03723</name>
</gene>
<dbReference type="OrthoDB" id="5138418at2759"/>
<evidence type="ECO:0000313" key="2">
    <source>
        <dbReference type="EMBL" id="PGH20073.1"/>
    </source>
</evidence>
<reference evidence="2 3" key="1">
    <citation type="submission" date="2017-10" db="EMBL/GenBank/DDBJ databases">
        <title>Comparative genomics in systemic dimorphic fungi from Ajellomycetaceae.</title>
        <authorList>
            <person name="Munoz J.F."/>
            <person name="Mcewen J.G."/>
            <person name="Clay O.K."/>
            <person name="Cuomo C.A."/>
        </authorList>
    </citation>
    <scope>NUCLEOTIDE SEQUENCE [LARGE SCALE GENOMIC DNA]</scope>
    <source>
        <strain evidence="2 3">UAMH7299</strain>
    </source>
</reference>
<feature type="region of interest" description="Disordered" evidence="1">
    <location>
        <begin position="31"/>
        <end position="67"/>
    </location>
</feature>
<proteinExistence type="predicted"/>